<keyword evidence="3" id="KW-1185">Reference proteome</keyword>
<accession>A0A501XHY5</accession>
<dbReference type="PANTHER" id="PTHR37314:SF4">
    <property type="entry name" value="UPF0700 TRANSMEMBRANE PROTEIN YOAK"/>
    <property type="match status" value="1"/>
</dbReference>
<proteinExistence type="predicted"/>
<dbReference type="EMBL" id="VFSU01000028">
    <property type="protein sequence ID" value="TPE60095.1"/>
    <property type="molecule type" value="Genomic_DNA"/>
</dbReference>
<keyword evidence="1" id="KW-0812">Transmembrane</keyword>
<organism evidence="2 3">
    <name type="scientific">Sandaracinobacter neustonicus</name>
    <dbReference type="NCBI Taxonomy" id="1715348"/>
    <lineage>
        <taxon>Bacteria</taxon>
        <taxon>Pseudomonadati</taxon>
        <taxon>Pseudomonadota</taxon>
        <taxon>Alphaproteobacteria</taxon>
        <taxon>Sphingomonadales</taxon>
        <taxon>Sphingosinicellaceae</taxon>
        <taxon>Sandaracinobacter</taxon>
    </lineage>
</organism>
<dbReference type="AlphaFoldDB" id="A0A501XHY5"/>
<protein>
    <submittedName>
        <fullName evidence="2">DUF1275 domain-containing protein</fullName>
    </submittedName>
</protein>
<feature type="transmembrane region" description="Helical" evidence="1">
    <location>
        <begin position="190"/>
        <end position="209"/>
    </location>
</feature>
<dbReference type="PANTHER" id="PTHR37314">
    <property type="entry name" value="SLR0142 PROTEIN"/>
    <property type="match status" value="1"/>
</dbReference>
<evidence type="ECO:0000313" key="2">
    <source>
        <dbReference type="EMBL" id="TPE60095.1"/>
    </source>
</evidence>
<feature type="transmembrane region" description="Helical" evidence="1">
    <location>
        <begin position="88"/>
        <end position="120"/>
    </location>
</feature>
<feature type="transmembrane region" description="Helical" evidence="1">
    <location>
        <begin position="12"/>
        <end position="34"/>
    </location>
</feature>
<name>A0A501XHY5_9SPHN</name>
<dbReference type="RefSeq" id="WP_140928621.1">
    <property type="nucleotide sequence ID" value="NZ_VFSU01000028.1"/>
</dbReference>
<gene>
    <name evidence="2" type="ORF">FJQ54_11825</name>
</gene>
<dbReference type="Proteomes" id="UP000319897">
    <property type="component" value="Unassembled WGS sequence"/>
</dbReference>
<feature type="transmembrane region" description="Helical" evidence="1">
    <location>
        <begin position="54"/>
        <end position="76"/>
    </location>
</feature>
<dbReference type="OrthoDB" id="885342at2"/>
<dbReference type="InterPro" id="IPR010699">
    <property type="entry name" value="DUF1275"/>
</dbReference>
<feature type="transmembrane region" description="Helical" evidence="1">
    <location>
        <begin position="163"/>
        <end position="184"/>
    </location>
</feature>
<keyword evidence="1" id="KW-1133">Transmembrane helix</keyword>
<keyword evidence="1" id="KW-0472">Membrane</keyword>
<evidence type="ECO:0000256" key="1">
    <source>
        <dbReference type="SAM" id="Phobius"/>
    </source>
</evidence>
<comment type="caution">
    <text evidence="2">The sequence shown here is derived from an EMBL/GenBank/DDBJ whole genome shotgun (WGS) entry which is preliminary data.</text>
</comment>
<sequence length="217" mass="22136">MQLLDRPSQALAASLAALAGFTDAMGFLGMGGFFVSFMSGNSTRVGVGLASEAAAAAVAGSLVAAFVAGVTAGSLAARAAGRWRKPGVLLLVTLALALGALLHQPGAAPGAFLFVAFAMGAENMVFQRNGEVAFGLTYMTGTLVKIGSRLADALTGGPRWQWLPWLLLWAGLVAGGTLGAFSWLRFQAGALWLAAAFAAVLTLASVAIVQHKSRRTA</sequence>
<evidence type="ECO:0000313" key="3">
    <source>
        <dbReference type="Proteomes" id="UP000319897"/>
    </source>
</evidence>
<dbReference type="Pfam" id="PF06912">
    <property type="entry name" value="DUF1275"/>
    <property type="match status" value="1"/>
</dbReference>
<reference evidence="2 3" key="1">
    <citation type="submission" date="2019-06" db="EMBL/GenBank/DDBJ databases">
        <authorList>
            <person name="Lee I."/>
            <person name="Jang G.I."/>
            <person name="Hwang C.Y."/>
        </authorList>
    </citation>
    <scope>NUCLEOTIDE SEQUENCE [LARGE SCALE GENOMIC DNA]</scope>
    <source>
        <strain evidence="2 3">PAMC 28131</strain>
    </source>
</reference>